<dbReference type="InterPro" id="IPR002052">
    <property type="entry name" value="DNA_methylase_N6_adenine_CS"/>
</dbReference>
<evidence type="ECO:0000256" key="5">
    <source>
        <dbReference type="ARBA" id="ARBA00047942"/>
    </source>
</evidence>
<comment type="catalytic activity">
    <reaction evidence="5">
        <text>a 2'-deoxyadenosine in DNA + S-adenosyl-L-methionine = an N(6)-methyl-2'-deoxyadenosine in DNA + S-adenosyl-L-homocysteine + H(+)</text>
        <dbReference type="Rhea" id="RHEA:15197"/>
        <dbReference type="Rhea" id="RHEA-COMP:12418"/>
        <dbReference type="Rhea" id="RHEA-COMP:12419"/>
        <dbReference type="ChEBI" id="CHEBI:15378"/>
        <dbReference type="ChEBI" id="CHEBI:57856"/>
        <dbReference type="ChEBI" id="CHEBI:59789"/>
        <dbReference type="ChEBI" id="CHEBI:90615"/>
        <dbReference type="ChEBI" id="CHEBI:90616"/>
        <dbReference type="EC" id="2.1.1.72"/>
    </reaction>
</comment>
<dbReference type="Gene3D" id="3.40.50.150">
    <property type="entry name" value="Vaccinia Virus protein VP39"/>
    <property type="match status" value="1"/>
</dbReference>
<evidence type="ECO:0000313" key="7">
    <source>
        <dbReference type="EMBL" id="HIU27227.1"/>
    </source>
</evidence>
<feature type="domain" description="Type II methyltransferase M.TaqI-like" evidence="6">
    <location>
        <begin position="344"/>
        <end position="548"/>
    </location>
</feature>
<dbReference type="EMBL" id="DVMO01000038">
    <property type="protein sequence ID" value="HIU27227.1"/>
    <property type="molecule type" value="Genomic_DNA"/>
</dbReference>
<protein>
    <recommendedName>
        <fullName evidence="1">site-specific DNA-methyltransferase (adenine-specific)</fullName>
        <ecNumber evidence="1">2.1.1.72</ecNumber>
    </recommendedName>
</protein>
<keyword evidence="2" id="KW-0489">Methyltransferase</keyword>
<dbReference type="GO" id="GO:0003676">
    <property type="term" value="F:nucleic acid binding"/>
    <property type="evidence" value="ECO:0007669"/>
    <property type="project" value="InterPro"/>
</dbReference>
<dbReference type="PANTHER" id="PTHR33841">
    <property type="entry name" value="DNA METHYLTRANSFERASE YEEA-RELATED"/>
    <property type="match status" value="1"/>
</dbReference>
<keyword evidence="4" id="KW-0949">S-adenosyl-L-methionine</keyword>
<evidence type="ECO:0000256" key="1">
    <source>
        <dbReference type="ARBA" id="ARBA00011900"/>
    </source>
</evidence>
<dbReference type="AlphaFoldDB" id="A0A9D1I3D4"/>
<evidence type="ECO:0000259" key="6">
    <source>
        <dbReference type="Pfam" id="PF07669"/>
    </source>
</evidence>
<reference evidence="7" key="2">
    <citation type="journal article" date="2021" name="PeerJ">
        <title>Extensive microbial diversity within the chicken gut microbiome revealed by metagenomics and culture.</title>
        <authorList>
            <person name="Gilroy R."/>
            <person name="Ravi A."/>
            <person name="Getino M."/>
            <person name="Pursley I."/>
            <person name="Horton D.L."/>
            <person name="Alikhan N.F."/>
            <person name="Baker D."/>
            <person name="Gharbi K."/>
            <person name="Hall N."/>
            <person name="Watson M."/>
            <person name="Adriaenssens E.M."/>
            <person name="Foster-Nyarko E."/>
            <person name="Jarju S."/>
            <person name="Secka A."/>
            <person name="Antonio M."/>
            <person name="Oren A."/>
            <person name="Chaudhuri R.R."/>
            <person name="La Ragione R."/>
            <person name="Hildebrand F."/>
            <person name="Pallen M.J."/>
        </authorList>
    </citation>
    <scope>NUCLEOTIDE SEQUENCE</scope>
    <source>
        <strain evidence="7">11300</strain>
    </source>
</reference>
<dbReference type="Pfam" id="PF07669">
    <property type="entry name" value="Eco57I"/>
    <property type="match status" value="1"/>
</dbReference>
<dbReference type="InterPro" id="IPR047939">
    <property type="entry name" value="BREX_1_PglX"/>
</dbReference>
<dbReference type="SUPFAM" id="SSF53335">
    <property type="entry name" value="S-adenosyl-L-methionine-dependent methyltransferases"/>
    <property type="match status" value="1"/>
</dbReference>
<evidence type="ECO:0000256" key="3">
    <source>
        <dbReference type="ARBA" id="ARBA00022679"/>
    </source>
</evidence>
<sequence>MNKSAIQKFAVWARRELIEQVSQRAYQYGVTVQGYGSPEDSVVNGRVLSDDEKKQRKELIRQIQSKGYDQVMEEVAYTWFNRFIALRFMEVNNYLPTHIRVFSDVSGNFRPEIISAALSIDLPGLDWDKVVRYIDGNQEDDLYRYLLLTQCNALNEPLPLMFEKMGSYTELLLPNNILREDGVIGRMVSDIPEEDWTDQVQIIGWLYQYYNAELKDETFALLKKNVKITKERIPSATQLFTPEWIVRYMVENSLGRLWIEGHPDEELRSEWKYYLDEAEQEPQVQAQLAKIRAEYAALKTQDIRLIDPCMGSGHILSYAFDVMIRIYEKSGVSRRDAAKSIVENNLYGLDIDERASQLAYFAVMMKGCQYDRRFLQRGAQPKVYAIPESNELDNETIAYFINNDPKIQKDFGTIVREFRDAKEYGSILNISPADFDLLNARVEEVRDDISLYRQNVLEQILPLIQAAEVMSAKYDVVVTNPPYMGASGMGAKLSEFVKKNYPDSKSDLFAVFMEKCHQITDKDRFQAMITQHAWMFLSSYEKLRQKLLLIDTVNMIHLGARAFEEIAGEVVQTTSFVMRNDRIAGYKGTYCRLIEPTTQQGKEDMFLAGENRSYKDQSTFSKIPGSPVAYWVGENYINNFVCGEPIIQFSIAISKGIFTGDNLRFLRKWYEINKKKLGTEWRKYSKGGEYRKWYGNLEYVINWKNDGNILRNYEKSGMGAEKYFGHLTYVWSKITSGKNSFRLNPANVFFDDASPAIVIKEKKDYLLGFLNSCVSFSFLELLSPTINLQIGDIKKLPILVSMAKVSKVKELVNESILKSVHDWDSYETSWDFKKHPMV</sequence>
<comment type="caution">
    <text evidence="7">The sequence shown here is derived from an EMBL/GenBank/DDBJ whole genome shotgun (WGS) entry which is preliminary data.</text>
</comment>
<reference evidence="7" key="1">
    <citation type="submission" date="2020-10" db="EMBL/GenBank/DDBJ databases">
        <authorList>
            <person name="Gilroy R."/>
        </authorList>
    </citation>
    <scope>NUCLEOTIDE SEQUENCE</scope>
    <source>
        <strain evidence="7">11300</strain>
    </source>
</reference>
<dbReference type="PANTHER" id="PTHR33841:SF1">
    <property type="entry name" value="DNA METHYLTRANSFERASE A"/>
    <property type="match status" value="1"/>
</dbReference>
<dbReference type="GO" id="GO:0006304">
    <property type="term" value="P:DNA modification"/>
    <property type="evidence" value="ECO:0007669"/>
    <property type="project" value="InterPro"/>
</dbReference>
<dbReference type="InterPro" id="IPR050953">
    <property type="entry name" value="N4_N6_ade-DNA_methylase"/>
</dbReference>
<keyword evidence="3" id="KW-0808">Transferase</keyword>
<accession>A0A9D1I3D4</accession>
<dbReference type="InterPro" id="IPR029063">
    <property type="entry name" value="SAM-dependent_MTases_sf"/>
</dbReference>
<dbReference type="Proteomes" id="UP000824091">
    <property type="component" value="Unassembled WGS sequence"/>
</dbReference>
<dbReference type="InterPro" id="IPR011639">
    <property type="entry name" value="MethylTrfase_TaqI-like_dom"/>
</dbReference>
<dbReference type="GO" id="GO:0009007">
    <property type="term" value="F:site-specific DNA-methyltransferase (adenine-specific) activity"/>
    <property type="evidence" value="ECO:0007669"/>
    <property type="project" value="UniProtKB-EC"/>
</dbReference>
<dbReference type="EC" id="2.1.1.72" evidence="1"/>
<gene>
    <name evidence="7" type="primary">pglX</name>
    <name evidence="7" type="ORF">IAD16_02445</name>
</gene>
<dbReference type="PRINTS" id="PR00507">
    <property type="entry name" value="N12N6MTFRASE"/>
</dbReference>
<evidence type="ECO:0000313" key="8">
    <source>
        <dbReference type="Proteomes" id="UP000824091"/>
    </source>
</evidence>
<dbReference type="PROSITE" id="PS00092">
    <property type="entry name" value="N6_MTASE"/>
    <property type="match status" value="1"/>
</dbReference>
<dbReference type="NCBIfam" id="NF033452">
    <property type="entry name" value="BREX_1_MTaseX"/>
    <property type="match status" value="1"/>
</dbReference>
<organism evidence="7 8">
    <name type="scientific">Candidatus Fimisoma avicola</name>
    <dbReference type="NCBI Taxonomy" id="2840826"/>
    <lineage>
        <taxon>Bacteria</taxon>
        <taxon>Bacillati</taxon>
        <taxon>Bacillota</taxon>
        <taxon>Clostridia</taxon>
        <taxon>Eubacteriales</taxon>
        <taxon>Candidatus Fimisoma</taxon>
    </lineage>
</organism>
<dbReference type="GO" id="GO:0032259">
    <property type="term" value="P:methylation"/>
    <property type="evidence" value="ECO:0007669"/>
    <property type="project" value="UniProtKB-KW"/>
</dbReference>
<evidence type="ECO:0000256" key="2">
    <source>
        <dbReference type="ARBA" id="ARBA00022603"/>
    </source>
</evidence>
<name>A0A9D1I3D4_9FIRM</name>
<proteinExistence type="predicted"/>
<evidence type="ECO:0000256" key="4">
    <source>
        <dbReference type="ARBA" id="ARBA00022691"/>
    </source>
</evidence>